<evidence type="ECO:0000313" key="11">
    <source>
        <dbReference type="EMBL" id="OTP12621.1"/>
    </source>
</evidence>
<dbReference type="GO" id="GO:0005988">
    <property type="term" value="P:lactose metabolic process"/>
    <property type="evidence" value="ECO:0007669"/>
    <property type="project" value="UniProtKB-KW"/>
</dbReference>
<comment type="catalytic activity">
    <reaction evidence="7 9">
        <text>beta-D-fructose 1-phosphate + ATP = beta-D-fructose 1,6-bisphosphate + ADP + H(+)</text>
        <dbReference type="Rhea" id="RHEA:14213"/>
        <dbReference type="ChEBI" id="CHEBI:15378"/>
        <dbReference type="ChEBI" id="CHEBI:30616"/>
        <dbReference type="ChEBI" id="CHEBI:32966"/>
        <dbReference type="ChEBI" id="CHEBI:138881"/>
        <dbReference type="ChEBI" id="CHEBI:456216"/>
        <dbReference type="EC" id="2.7.1.56"/>
    </reaction>
</comment>
<dbReference type="GO" id="GO:0044281">
    <property type="term" value="P:small molecule metabolic process"/>
    <property type="evidence" value="ECO:0007669"/>
    <property type="project" value="UniProtKB-ARBA"/>
</dbReference>
<evidence type="ECO:0000256" key="1">
    <source>
        <dbReference type="ARBA" id="ARBA00005380"/>
    </source>
</evidence>
<evidence type="ECO:0000256" key="6">
    <source>
        <dbReference type="ARBA" id="ARBA00022840"/>
    </source>
</evidence>
<name>A0A2C9XR44_9ENTE</name>
<evidence type="ECO:0000259" key="10">
    <source>
        <dbReference type="Pfam" id="PF00294"/>
    </source>
</evidence>
<dbReference type="UniPathway" id="UPA00704">
    <property type="reaction ID" value="UER00715"/>
</dbReference>
<dbReference type="GO" id="GO:0005524">
    <property type="term" value="F:ATP binding"/>
    <property type="evidence" value="ECO:0007669"/>
    <property type="project" value="UniProtKB-UniRule"/>
</dbReference>
<dbReference type="STRING" id="1987383.A5844_000854"/>
<keyword evidence="2 8" id="KW-0808">Transferase</keyword>
<evidence type="ECO:0000256" key="7">
    <source>
        <dbReference type="ARBA" id="ARBA00047745"/>
    </source>
</evidence>
<dbReference type="GO" id="GO:0005829">
    <property type="term" value="C:cytosol"/>
    <property type="evidence" value="ECO:0007669"/>
    <property type="project" value="TreeGrafter"/>
</dbReference>
<dbReference type="GO" id="GO:0008662">
    <property type="term" value="F:1-phosphofructokinase activity"/>
    <property type="evidence" value="ECO:0007669"/>
    <property type="project" value="UniProtKB-UniRule"/>
</dbReference>
<dbReference type="RefSeq" id="WP_086284033.1">
    <property type="nucleotide sequence ID" value="NZ_NGMO01000001.1"/>
</dbReference>
<dbReference type="PANTHER" id="PTHR46566">
    <property type="entry name" value="1-PHOSPHOFRUCTOKINASE-RELATED"/>
    <property type="match status" value="1"/>
</dbReference>
<keyword evidence="5 9" id="KW-0418">Kinase</keyword>
<dbReference type="InterPro" id="IPR029056">
    <property type="entry name" value="Ribokinase-like"/>
</dbReference>
<comment type="similarity">
    <text evidence="8">Belongs to the carbohydrate kinase PfkB family. LacC subfamily.</text>
</comment>
<feature type="domain" description="Carbohydrate kinase PfkB" evidence="10">
    <location>
        <begin position="11"/>
        <end position="280"/>
    </location>
</feature>
<keyword evidence="3 8" id="KW-0423">Lactose metabolism</keyword>
<dbReference type="SUPFAM" id="SSF53613">
    <property type="entry name" value="Ribokinase-like"/>
    <property type="match status" value="1"/>
</dbReference>
<comment type="catalytic activity">
    <reaction evidence="8">
        <text>D-tagatofuranose 6-phosphate + ATP = D-tagatofuranose 1,6-bisphosphate + ADP + H(+)</text>
        <dbReference type="Rhea" id="RHEA:12420"/>
        <dbReference type="ChEBI" id="CHEBI:15378"/>
        <dbReference type="ChEBI" id="CHEBI:30616"/>
        <dbReference type="ChEBI" id="CHEBI:58694"/>
        <dbReference type="ChEBI" id="CHEBI:58695"/>
        <dbReference type="ChEBI" id="CHEBI:456216"/>
        <dbReference type="EC" id="2.7.1.144"/>
    </reaction>
</comment>
<gene>
    <name evidence="11" type="ORF">A5844_000854</name>
</gene>
<dbReference type="FunFam" id="3.40.1190.20:FF:000001">
    <property type="entry name" value="Phosphofructokinase"/>
    <property type="match status" value="1"/>
</dbReference>
<dbReference type="NCBIfam" id="TIGR03828">
    <property type="entry name" value="pfkB"/>
    <property type="match status" value="1"/>
</dbReference>
<dbReference type="EC" id="2.7.1.144" evidence="8"/>
<dbReference type="InterPro" id="IPR017583">
    <property type="entry name" value="Tagatose/fructose_Pkinase"/>
</dbReference>
<proteinExistence type="inferred from homology"/>
<comment type="pathway">
    <text evidence="8">Carbohydrate metabolism; D-tagatose 6-phosphate degradation; D-glyceraldehyde 3-phosphate and glycerone phosphate from D-tagatose 6-phosphate: step 1/2.</text>
</comment>
<evidence type="ECO:0000256" key="4">
    <source>
        <dbReference type="ARBA" id="ARBA00022741"/>
    </source>
</evidence>
<evidence type="ECO:0000256" key="8">
    <source>
        <dbReference type="PIRNR" id="PIRNR000535"/>
    </source>
</evidence>
<evidence type="ECO:0000256" key="5">
    <source>
        <dbReference type="ARBA" id="ARBA00022777"/>
    </source>
</evidence>
<reference evidence="11 12" key="1">
    <citation type="submission" date="2017-05" db="EMBL/GenBank/DDBJ databases">
        <title>The Genome Sequence of Enterococcus sp. 10A9_DIV0425.</title>
        <authorList>
            <consortium name="The Broad Institute Genomics Platform"/>
            <consortium name="The Broad Institute Genomic Center for Infectious Diseases"/>
            <person name="Earl A."/>
            <person name="Manson A."/>
            <person name="Schwartman J."/>
            <person name="Gilmore M."/>
            <person name="Abouelleil A."/>
            <person name="Cao P."/>
            <person name="Chapman S."/>
            <person name="Cusick C."/>
            <person name="Shea T."/>
            <person name="Young S."/>
            <person name="Neafsey D."/>
            <person name="Nusbaum C."/>
            <person name="Birren B."/>
        </authorList>
    </citation>
    <scope>NUCLEOTIDE SEQUENCE [LARGE SCALE GENOMIC DNA]</scope>
    <source>
        <strain evidence="11 12">10A9_DIV0425</strain>
    </source>
</reference>
<protein>
    <recommendedName>
        <fullName evidence="8">Tagatose-6-phosphate kinase</fullName>
        <ecNumber evidence="8">2.7.1.144</ecNumber>
    </recommendedName>
</protein>
<dbReference type="PROSITE" id="PS00584">
    <property type="entry name" value="PFKB_KINASES_2"/>
    <property type="match status" value="1"/>
</dbReference>
<keyword evidence="4 8" id="KW-0547">Nucleotide-binding</keyword>
<comment type="similarity">
    <text evidence="1">Belongs to the carbohydrate kinase pfkB family.</text>
</comment>
<accession>A0A2C9XR44</accession>
<dbReference type="Proteomes" id="UP000194933">
    <property type="component" value="Unassembled WGS sequence"/>
</dbReference>
<dbReference type="InterPro" id="IPR002173">
    <property type="entry name" value="Carboh/pur_kinase_PfkB_CS"/>
</dbReference>
<dbReference type="PANTHER" id="PTHR46566:SF1">
    <property type="entry name" value="1-PHOSPHOFRUCTOKINASE"/>
    <property type="match status" value="1"/>
</dbReference>
<evidence type="ECO:0000256" key="3">
    <source>
        <dbReference type="ARBA" id="ARBA00022736"/>
    </source>
</evidence>
<comment type="caution">
    <text evidence="11">The sequence shown here is derived from an EMBL/GenBank/DDBJ whole genome shotgun (WGS) entry which is preliminary data.</text>
</comment>
<dbReference type="NCBIfam" id="TIGR03168">
    <property type="entry name" value="1-PFK"/>
    <property type="match status" value="1"/>
</dbReference>
<evidence type="ECO:0000313" key="12">
    <source>
        <dbReference type="Proteomes" id="UP000194933"/>
    </source>
</evidence>
<keyword evidence="6 8" id="KW-0067">ATP-binding</keyword>
<dbReference type="EMBL" id="NGMO01000001">
    <property type="protein sequence ID" value="OTP12621.1"/>
    <property type="molecule type" value="Genomic_DNA"/>
</dbReference>
<dbReference type="PIRSF" id="PIRSF000535">
    <property type="entry name" value="1PFK/6PFK/LacC"/>
    <property type="match status" value="1"/>
</dbReference>
<dbReference type="AlphaFoldDB" id="A0A2C9XR44"/>
<dbReference type="InterPro" id="IPR011611">
    <property type="entry name" value="PfkB_dom"/>
</dbReference>
<dbReference type="GO" id="GO:2001059">
    <property type="term" value="P:D-tagatose 6-phosphate catabolic process"/>
    <property type="evidence" value="ECO:0007669"/>
    <property type="project" value="UniProtKB-UniPathway"/>
</dbReference>
<dbReference type="Pfam" id="PF00294">
    <property type="entry name" value="PfkB"/>
    <property type="match status" value="1"/>
</dbReference>
<evidence type="ECO:0000256" key="2">
    <source>
        <dbReference type="ARBA" id="ARBA00022679"/>
    </source>
</evidence>
<keyword evidence="12" id="KW-1185">Reference proteome</keyword>
<sequence>MIYTVTLNPSIDFIVRVDGLKLGDLNRMTEDFKVPGGKGINVSRILKRIDTQSTALGFLGGFTGDFISDWLQKEEITTSFTSVAQDTRINIKLKSDSETEINGLGPAISDTEIDQLKEMLNQVTKGDIVVLSGSTPASLRTGFYQELIEIIRQKGAEFVIDTTGDDLKEALSKEPLLIKPNNHELAELYDVVFQSVEDILPYGKKLLAAGAKNVLISMAGDGALLFTKEGTYRSNVLVRPLKNSVGAGDSMIAGFIGSYSKNQDPVEAFKWGVACGSATAFSDDLASRTFIDELLPEVEITKID</sequence>
<organism evidence="11 12">
    <name type="scientific">Candidatus Enterococcus wittei</name>
    <dbReference type="NCBI Taxonomy" id="1987383"/>
    <lineage>
        <taxon>Bacteria</taxon>
        <taxon>Bacillati</taxon>
        <taxon>Bacillota</taxon>
        <taxon>Bacilli</taxon>
        <taxon>Lactobacillales</taxon>
        <taxon>Enterococcaceae</taxon>
        <taxon>Enterococcus</taxon>
    </lineage>
</organism>
<dbReference type="CDD" id="cd01164">
    <property type="entry name" value="FruK_PfkB_like"/>
    <property type="match status" value="1"/>
</dbReference>
<dbReference type="Gene3D" id="3.40.1190.20">
    <property type="match status" value="1"/>
</dbReference>
<comment type="function">
    <text evidence="9">Catalyzes the ATP-dependent phosphorylation of fructose-l-phosphate to fructose-l,6-bisphosphate.</text>
</comment>
<evidence type="ECO:0000256" key="9">
    <source>
        <dbReference type="RuleBase" id="RU369061"/>
    </source>
</evidence>
<dbReference type="InterPro" id="IPR022463">
    <property type="entry name" value="1-PFruKinase"/>
</dbReference>
<dbReference type="GO" id="GO:0016052">
    <property type="term" value="P:carbohydrate catabolic process"/>
    <property type="evidence" value="ECO:0007669"/>
    <property type="project" value="UniProtKB-ARBA"/>
</dbReference>
<dbReference type="GO" id="GO:0009024">
    <property type="term" value="F:tagatose-6-phosphate kinase activity"/>
    <property type="evidence" value="ECO:0007669"/>
    <property type="project" value="UniProtKB-EC"/>
</dbReference>